<feature type="compositionally biased region" description="Low complexity" evidence="6">
    <location>
        <begin position="97"/>
        <end position="106"/>
    </location>
</feature>
<sequence>MDMEHQLLLFSPQEHFMASPPGFFAVGAGYSAHFQTGEFVEPVGVVATGIEDGAWVEDLMQLGDELFGGGDVAAVAGTGDHEPWWYEDDGGGGSGSTDGPPASVSPGGYGSPPPSGEQGAEPHREDGGDDASPVTRKRRDRSKTMVSERKRRVRMKEKLYELRSLVPNITKMDKASIIADAVVYVKNLQAHARKLREEVAALEVRPRSPSPAGPGHEQHGGRTAAAAAAGRRHHRPAAAGHGARLSHVGVVQVGDGRFFVTVECERRDGVAAPLCAAAESLACFRVESSSLARSGPDRVVSTLTLKVSERVGDTTIGENSVKLWVMAALLKEGFRPEPTVEISLRSTCQPIN</sequence>
<dbReference type="GO" id="GO:0003700">
    <property type="term" value="F:DNA-binding transcription factor activity"/>
    <property type="evidence" value="ECO:0007669"/>
    <property type="project" value="TreeGrafter"/>
</dbReference>
<evidence type="ECO:0000256" key="1">
    <source>
        <dbReference type="ARBA" id="ARBA00004123"/>
    </source>
</evidence>
<protein>
    <recommendedName>
        <fullName evidence="7">BHLH domain-containing protein</fullName>
    </recommendedName>
</protein>
<keyword evidence="3" id="KW-0805">Transcription regulation</keyword>
<gene>
    <name evidence="8" type="ORF">SEVIR_7G076400v2</name>
</gene>
<proteinExistence type="inferred from homology"/>
<evidence type="ECO:0000259" key="7">
    <source>
        <dbReference type="PROSITE" id="PS50888"/>
    </source>
</evidence>
<feature type="region of interest" description="Disordered" evidence="6">
    <location>
        <begin position="78"/>
        <end position="152"/>
    </location>
</feature>
<keyword evidence="9" id="KW-1185">Reference proteome</keyword>
<comment type="subcellular location">
    <subcellularLocation>
        <location evidence="1">Nucleus</location>
    </subcellularLocation>
</comment>
<reference evidence="8" key="1">
    <citation type="submission" date="2019-03" db="EMBL/GenBank/DDBJ databases">
        <title>WGS assembly of Setaria viridis.</title>
        <authorList>
            <person name="Huang P."/>
            <person name="Jenkins J."/>
            <person name="Grimwood J."/>
            <person name="Barry K."/>
            <person name="Healey A."/>
            <person name="Mamidi S."/>
            <person name="Sreedasyam A."/>
            <person name="Shu S."/>
            <person name="Feldman M."/>
            <person name="Wu J."/>
            <person name="Yu Y."/>
            <person name="Chen C."/>
            <person name="Johnson J."/>
            <person name="Rokhsar D."/>
            <person name="Baxter I."/>
            <person name="Schmutz J."/>
            <person name="Brutnell T."/>
            <person name="Kellogg E."/>
        </authorList>
    </citation>
    <scope>NUCLEOTIDE SEQUENCE [LARGE SCALE GENOMIC DNA]</scope>
</reference>
<dbReference type="PANTHER" id="PTHR31945:SF17">
    <property type="entry name" value="TRANSCRIPTION FACTOR FER-LIKE IRON DEFICIENCY-INDUCED TRANSCRIPTION FACTOR"/>
    <property type="match status" value="1"/>
</dbReference>
<feature type="domain" description="BHLH" evidence="7">
    <location>
        <begin position="139"/>
        <end position="188"/>
    </location>
</feature>
<comment type="similarity">
    <text evidence="2">Belongs to the bHLH protein family.</text>
</comment>
<feature type="region of interest" description="Disordered" evidence="6">
    <location>
        <begin position="201"/>
        <end position="242"/>
    </location>
</feature>
<organism evidence="8 9">
    <name type="scientific">Setaria viridis</name>
    <name type="common">Green bristlegrass</name>
    <name type="synonym">Setaria italica subsp. viridis</name>
    <dbReference type="NCBI Taxonomy" id="4556"/>
    <lineage>
        <taxon>Eukaryota</taxon>
        <taxon>Viridiplantae</taxon>
        <taxon>Streptophyta</taxon>
        <taxon>Embryophyta</taxon>
        <taxon>Tracheophyta</taxon>
        <taxon>Spermatophyta</taxon>
        <taxon>Magnoliopsida</taxon>
        <taxon>Liliopsida</taxon>
        <taxon>Poales</taxon>
        <taxon>Poaceae</taxon>
        <taxon>PACMAD clade</taxon>
        <taxon>Panicoideae</taxon>
        <taxon>Panicodae</taxon>
        <taxon>Paniceae</taxon>
        <taxon>Cenchrinae</taxon>
        <taxon>Setaria</taxon>
    </lineage>
</organism>
<keyword evidence="5" id="KW-0539">Nucleus</keyword>
<dbReference type="Proteomes" id="UP000298652">
    <property type="component" value="Chromosome 7"/>
</dbReference>
<evidence type="ECO:0000256" key="3">
    <source>
        <dbReference type="ARBA" id="ARBA00023015"/>
    </source>
</evidence>
<dbReference type="Gene3D" id="4.10.280.10">
    <property type="entry name" value="Helix-loop-helix DNA-binding domain"/>
    <property type="match status" value="1"/>
</dbReference>
<dbReference type="Gramene" id="TKW03939">
    <property type="protein sequence ID" value="TKW03939"/>
    <property type="gene ID" value="SEVIR_7G076400v2"/>
</dbReference>
<dbReference type="InterPro" id="IPR036638">
    <property type="entry name" value="HLH_DNA-bd_sf"/>
</dbReference>
<dbReference type="AlphaFoldDB" id="A0A4U6TT63"/>
<dbReference type="PROSITE" id="PS50888">
    <property type="entry name" value="BHLH"/>
    <property type="match status" value="1"/>
</dbReference>
<evidence type="ECO:0000256" key="6">
    <source>
        <dbReference type="SAM" id="MobiDB-lite"/>
    </source>
</evidence>
<dbReference type="GO" id="GO:0046983">
    <property type="term" value="F:protein dimerization activity"/>
    <property type="evidence" value="ECO:0007669"/>
    <property type="project" value="InterPro"/>
</dbReference>
<dbReference type="GO" id="GO:0043565">
    <property type="term" value="F:sequence-specific DNA binding"/>
    <property type="evidence" value="ECO:0007669"/>
    <property type="project" value="TreeGrafter"/>
</dbReference>
<dbReference type="SMART" id="SM00353">
    <property type="entry name" value="HLH"/>
    <property type="match status" value="1"/>
</dbReference>
<dbReference type="GO" id="GO:0005634">
    <property type="term" value="C:nucleus"/>
    <property type="evidence" value="ECO:0007669"/>
    <property type="project" value="UniProtKB-SubCell"/>
</dbReference>
<evidence type="ECO:0000256" key="5">
    <source>
        <dbReference type="ARBA" id="ARBA00023242"/>
    </source>
</evidence>
<evidence type="ECO:0000313" key="8">
    <source>
        <dbReference type="EMBL" id="TKW03939.1"/>
    </source>
</evidence>
<dbReference type="PANTHER" id="PTHR31945">
    <property type="entry name" value="TRANSCRIPTION FACTOR SCREAM2-RELATED"/>
    <property type="match status" value="1"/>
</dbReference>
<evidence type="ECO:0000256" key="2">
    <source>
        <dbReference type="ARBA" id="ARBA00005510"/>
    </source>
</evidence>
<dbReference type="InterPro" id="IPR011598">
    <property type="entry name" value="bHLH_dom"/>
</dbReference>
<accession>A0A4U6TT63</accession>
<dbReference type="InterPro" id="IPR051358">
    <property type="entry name" value="TF_AMS/ICE1/BHLH6-like"/>
</dbReference>
<keyword evidence="4" id="KW-0804">Transcription</keyword>
<dbReference type="Pfam" id="PF00010">
    <property type="entry name" value="HLH"/>
    <property type="match status" value="1"/>
</dbReference>
<dbReference type="OMA" id="DRMQEWQ"/>
<name>A0A4U6TT63_SETVI</name>
<dbReference type="EMBL" id="CM016558">
    <property type="protein sequence ID" value="TKW03939.1"/>
    <property type="molecule type" value="Genomic_DNA"/>
</dbReference>
<evidence type="ECO:0000313" key="9">
    <source>
        <dbReference type="Proteomes" id="UP000298652"/>
    </source>
</evidence>
<evidence type="ECO:0000256" key="4">
    <source>
        <dbReference type="ARBA" id="ARBA00023163"/>
    </source>
</evidence>
<dbReference type="SUPFAM" id="SSF47459">
    <property type="entry name" value="HLH, helix-loop-helix DNA-binding domain"/>
    <property type="match status" value="1"/>
</dbReference>